<proteinExistence type="predicted"/>
<keyword evidence="2" id="KW-0808">Transferase</keyword>
<dbReference type="InterPro" id="IPR001296">
    <property type="entry name" value="Glyco_trans_1"/>
</dbReference>
<sequence>MLFSLFASLHKISCLSSQMANLCAHDARHSHTWQNQTLTHKVPFERKILLHLASDSYKGGAESVFRNTIESSLDSKAFNVFVASCDVAPPCNIAPSQFLRLDDWEQYPKIRGAFKYIFNYTNYARLKTFLFTHKPHIIHTQNYLSRLSPSVLFALRAYKRAYPRTRLIYTEHGYAPCANGGLYNYAIQHTCEYCIGRCKLAIMWKNCDRRGRIYSILKGIRTLFYQGIFLNTKTLFDKVLCVGSFQLQKHLDDGWDRAKLQVLTNPIEMRFYNPLVKLSNKQDVLVFFGRLSAEKNITLLIEAFANLIKKPNFAHFKLLIIGKGDDRARCENLARRTMQASSYDFLGNLKPEEIKAILQIAKLSITPSLCYETFGLSIVESMLAGCPALVSNLPELSITAKRFGGFSFNDLQSSLEALLINYPRTFALFTSKRTRAIKSLRQKPYMQGLLDAYFNGGII</sequence>
<dbReference type="GO" id="GO:0016757">
    <property type="term" value="F:glycosyltransferase activity"/>
    <property type="evidence" value="ECO:0007669"/>
    <property type="project" value="InterPro"/>
</dbReference>
<organism evidence="2 3">
    <name type="scientific">Helicobacter jaachi</name>
    <dbReference type="NCBI Taxonomy" id="1677920"/>
    <lineage>
        <taxon>Bacteria</taxon>
        <taxon>Pseudomonadati</taxon>
        <taxon>Campylobacterota</taxon>
        <taxon>Epsilonproteobacteria</taxon>
        <taxon>Campylobacterales</taxon>
        <taxon>Helicobacteraceae</taxon>
        <taxon>Helicobacter</taxon>
    </lineage>
</organism>
<dbReference type="OrthoDB" id="267270at2"/>
<accession>A0A4U8TAI3</accession>
<dbReference type="STRING" id="1677920.LS71_00640"/>
<gene>
    <name evidence="2" type="ORF">LS71_004530</name>
</gene>
<dbReference type="PANTHER" id="PTHR12526:SF630">
    <property type="entry name" value="GLYCOSYLTRANSFERASE"/>
    <property type="match status" value="1"/>
</dbReference>
<keyword evidence="3" id="KW-1185">Reference proteome</keyword>
<dbReference type="CDD" id="cd03801">
    <property type="entry name" value="GT4_PimA-like"/>
    <property type="match status" value="1"/>
</dbReference>
<reference evidence="2 3" key="1">
    <citation type="journal article" date="2014" name="Genome Announc.">
        <title>Draft genome sequences of eight enterohepatic helicobacter species isolated from both laboratory and wild rodents.</title>
        <authorList>
            <person name="Sheh A."/>
            <person name="Shen Z."/>
            <person name="Fox J.G."/>
        </authorList>
    </citation>
    <scope>NUCLEOTIDE SEQUENCE [LARGE SCALE GENOMIC DNA]</scope>
    <source>
        <strain evidence="2 3">MIT 09-6949</strain>
    </source>
</reference>
<dbReference type="EMBL" id="JRPR02000002">
    <property type="protein sequence ID" value="TLD96861.1"/>
    <property type="molecule type" value="Genomic_DNA"/>
</dbReference>
<dbReference type="AlphaFoldDB" id="A0A4U8TAI3"/>
<evidence type="ECO:0000313" key="3">
    <source>
        <dbReference type="Proteomes" id="UP000029733"/>
    </source>
</evidence>
<dbReference type="Gene3D" id="3.40.50.2000">
    <property type="entry name" value="Glycogen Phosphorylase B"/>
    <property type="match status" value="2"/>
</dbReference>
<evidence type="ECO:0000259" key="1">
    <source>
        <dbReference type="Pfam" id="PF00534"/>
    </source>
</evidence>
<dbReference type="SUPFAM" id="SSF53756">
    <property type="entry name" value="UDP-Glycosyltransferase/glycogen phosphorylase"/>
    <property type="match status" value="1"/>
</dbReference>
<feature type="domain" description="Glycosyl transferase family 1" evidence="1">
    <location>
        <begin position="279"/>
        <end position="394"/>
    </location>
</feature>
<name>A0A4U8TAI3_9HELI</name>
<evidence type="ECO:0000313" key="2">
    <source>
        <dbReference type="EMBL" id="TLD96861.1"/>
    </source>
</evidence>
<comment type="caution">
    <text evidence="2">The sequence shown here is derived from an EMBL/GenBank/DDBJ whole genome shotgun (WGS) entry which is preliminary data.</text>
</comment>
<dbReference type="Pfam" id="PF00534">
    <property type="entry name" value="Glycos_transf_1"/>
    <property type="match status" value="1"/>
</dbReference>
<dbReference type="Proteomes" id="UP000029733">
    <property type="component" value="Unassembled WGS sequence"/>
</dbReference>
<dbReference type="PANTHER" id="PTHR12526">
    <property type="entry name" value="GLYCOSYLTRANSFERASE"/>
    <property type="match status" value="1"/>
</dbReference>
<protein>
    <submittedName>
        <fullName evidence="2">Glycosyltransferase</fullName>
    </submittedName>
</protein>